<name>X1S953_9ZZZZ</name>
<dbReference type="EMBL" id="BARW01003184">
    <property type="protein sequence ID" value="GAI64324.1"/>
    <property type="molecule type" value="Genomic_DNA"/>
</dbReference>
<protein>
    <submittedName>
        <fullName evidence="1">Uncharacterized protein</fullName>
    </submittedName>
</protein>
<comment type="caution">
    <text evidence="1">The sequence shown here is derived from an EMBL/GenBank/DDBJ whole genome shotgun (WGS) entry which is preliminary data.</text>
</comment>
<reference evidence="1" key="1">
    <citation type="journal article" date="2014" name="Front. Microbiol.">
        <title>High frequency of phylogenetically diverse reductive dehalogenase-homologous genes in deep subseafloor sedimentary metagenomes.</title>
        <authorList>
            <person name="Kawai M."/>
            <person name="Futagami T."/>
            <person name="Toyoda A."/>
            <person name="Takaki Y."/>
            <person name="Nishi S."/>
            <person name="Hori S."/>
            <person name="Arai W."/>
            <person name="Tsubouchi T."/>
            <person name="Morono Y."/>
            <person name="Uchiyama I."/>
            <person name="Ito T."/>
            <person name="Fujiyama A."/>
            <person name="Inagaki F."/>
            <person name="Takami H."/>
        </authorList>
    </citation>
    <scope>NUCLEOTIDE SEQUENCE</scope>
    <source>
        <strain evidence="1">Expedition CK06-06</strain>
    </source>
</reference>
<sequence>MTEWLDEPDKDEFEHAGLKCLILRHSELGHLCGYVAVPKGHLCYGKDYDHIPYDDLFPIQVHGGLTWCKEGDGDTWPKGYWWLGFDCAHAWDLVPQMLELIGRERREYETYRNFAYVRAQVKSLAEKVVTLEFIDWEFKWVWPLLLPLRTARGIWNKKGEKYAEN</sequence>
<organism evidence="1">
    <name type="scientific">marine sediment metagenome</name>
    <dbReference type="NCBI Taxonomy" id="412755"/>
    <lineage>
        <taxon>unclassified sequences</taxon>
        <taxon>metagenomes</taxon>
        <taxon>ecological metagenomes</taxon>
    </lineage>
</organism>
<dbReference type="AlphaFoldDB" id="X1S953"/>
<accession>X1S953</accession>
<gene>
    <name evidence="1" type="ORF">S12H4_08287</name>
</gene>
<evidence type="ECO:0000313" key="1">
    <source>
        <dbReference type="EMBL" id="GAI64324.1"/>
    </source>
</evidence>
<proteinExistence type="predicted"/>